<dbReference type="PANTHER" id="PTHR38790:SF4">
    <property type="entry name" value="2EXR DOMAIN-CONTAINING PROTEIN"/>
    <property type="match status" value="1"/>
</dbReference>
<evidence type="ECO:0008006" key="4">
    <source>
        <dbReference type="Google" id="ProtNLM"/>
    </source>
</evidence>
<dbReference type="Proteomes" id="UP000799423">
    <property type="component" value="Unassembled WGS sequence"/>
</dbReference>
<feature type="region of interest" description="Disordered" evidence="1">
    <location>
        <begin position="338"/>
        <end position="371"/>
    </location>
</feature>
<evidence type="ECO:0000256" key="1">
    <source>
        <dbReference type="SAM" id="MobiDB-lite"/>
    </source>
</evidence>
<name>A0A6A7BHU1_9PLEO</name>
<dbReference type="PANTHER" id="PTHR38790">
    <property type="entry name" value="2EXR DOMAIN-CONTAINING PROTEIN-RELATED"/>
    <property type="match status" value="1"/>
</dbReference>
<dbReference type="EMBL" id="MU006292">
    <property type="protein sequence ID" value="KAF2854832.1"/>
    <property type="molecule type" value="Genomic_DNA"/>
</dbReference>
<dbReference type="OrthoDB" id="72726at2759"/>
<evidence type="ECO:0000313" key="3">
    <source>
        <dbReference type="Proteomes" id="UP000799423"/>
    </source>
</evidence>
<feature type="compositionally biased region" description="Acidic residues" evidence="1">
    <location>
        <begin position="359"/>
        <end position="371"/>
    </location>
</feature>
<protein>
    <recommendedName>
        <fullName evidence="4">F-box domain-containing protein</fullName>
    </recommendedName>
</protein>
<proteinExistence type="predicted"/>
<feature type="compositionally biased region" description="Low complexity" evidence="1">
    <location>
        <begin position="349"/>
        <end position="358"/>
    </location>
</feature>
<evidence type="ECO:0000313" key="2">
    <source>
        <dbReference type="EMBL" id="KAF2854832.1"/>
    </source>
</evidence>
<gene>
    <name evidence="2" type="ORF">T440DRAFT_464964</name>
</gene>
<dbReference type="AlphaFoldDB" id="A0A6A7BHU1"/>
<accession>A0A6A7BHU1</accession>
<keyword evidence="3" id="KW-1185">Reference proteome</keyword>
<organism evidence="2 3">
    <name type="scientific">Plenodomus tracheiphilus IPT5</name>
    <dbReference type="NCBI Taxonomy" id="1408161"/>
    <lineage>
        <taxon>Eukaryota</taxon>
        <taxon>Fungi</taxon>
        <taxon>Dikarya</taxon>
        <taxon>Ascomycota</taxon>
        <taxon>Pezizomycotina</taxon>
        <taxon>Dothideomycetes</taxon>
        <taxon>Pleosporomycetidae</taxon>
        <taxon>Pleosporales</taxon>
        <taxon>Pleosporineae</taxon>
        <taxon>Leptosphaeriaceae</taxon>
        <taxon>Plenodomus</taxon>
    </lineage>
</organism>
<reference evidence="2" key="1">
    <citation type="submission" date="2020-01" db="EMBL/GenBank/DDBJ databases">
        <authorList>
            <consortium name="DOE Joint Genome Institute"/>
            <person name="Haridas S."/>
            <person name="Albert R."/>
            <person name="Binder M."/>
            <person name="Bloem J."/>
            <person name="Labutti K."/>
            <person name="Salamov A."/>
            <person name="Andreopoulos B."/>
            <person name="Baker S.E."/>
            <person name="Barry K."/>
            <person name="Bills G."/>
            <person name="Bluhm B.H."/>
            <person name="Cannon C."/>
            <person name="Castanera R."/>
            <person name="Culley D.E."/>
            <person name="Daum C."/>
            <person name="Ezra D."/>
            <person name="Gonzalez J.B."/>
            <person name="Henrissat B."/>
            <person name="Kuo A."/>
            <person name="Liang C."/>
            <person name="Lipzen A."/>
            <person name="Lutzoni F."/>
            <person name="Magnuson J."/>
            <person name="Mondo S."/>
            <person name="Nolan M."/>
            <person name="Ohm R."/>
            <person name="Pangilinan J."/>
            <person name="Park H.-J."/>
            <person name="Ramirez L."/>
            <person name="Alfaro M."/>
            <person name="Sun H."/>
            <person name="Tritt A."/>
            <person name="Yoshinaga Y."/>
            <person name="Zwiers L.-H."/>
            <person name="Turgeon B.G."/>
            <person name="Goodwin S.B."/>
            <person name="Spatafora J.W."/>
            <person name="Crous P.W."/>
            <person name="Grigoriev I.V."/>
        </authorList>
    </citation>
    <scope>NUCLEOTIDE SEQUENCE</scope>
    <source>
        <strain evidence="2">IPT5</strain>
    </source>
</reference>
<sequence>MASRSKELAKQLPVTNNEPSQPCQYLLELPRELRDQIYFALFSSTRLTFGEQAIDRSSHKRMRSAPNALGFLRTCHQIHTETRHMWIKHVQFSFADPDILLDKLSEVDEAVVSEIRHIRMSGDPIILQRNEDQIWGQEERELFETASLLQLLPALCLDTLTVFGAGSPKDAYYTLDDLIRRGNGWKELHFVSRSSHMLGNKVVAGRCLLTSAELWSKNRRQPQPLSWEQAILARDGDQSEASVRIYRSTMPNSPGSVMHPQSREPFEQTLPHKGQLPTYALDEDPDLVSGPGASKELLVVVKRGNTADIAEKRTPPYDPVRDIRSWSGHSCWLQIKESSRVYPTDEGQELSSDSSESSDSPDSEAENDDYEVIVWPVSVEQ</sequence>